<proteinExistence type="predicted"/>
<feature type="compositionally biased region" description="Basic and acidic residues" evidence="1">
    <location>
        <begin position="44"/>
        <end position="67"/>
    </location>
</feature>
<evidence type="ECO:0000313" key="2">
    <source>
        <dbReference type="EMBL" id="VEL39692.1"/>
    </source>
</evidence>
<name>A0A3S5BBN7_9PLAT</name>
<protein>
    <submittedName>
        <fullName evidence="2">Uncharacterized protein</fullName>
    </submittedName>
</protein>
<dbReference type="AlphaFoldDB" id="A0A3S5BBN7"/>
<reference evidence="2" key="1">
    <citation type="submission" date="2018-11" db="EMBL/GenBank/DDBJ databases">
        <authorList>
            <consortium name="Pathogen Informatics"/>
        </authorList>
    </citation>
    <scope>NUCLEOTIDE SEQUENCE</scope>
</reference>
<dbReference type="Proteomes" id="UP000784294">
    <property type="component" value="Unassembled WGS sequence"/>
</dbReference>
<feature type="region of interest" description="Disordered" evidence="1">
    <location>
        <begin position="29"/>
        <end position="67"/>
    </location>
</feature>
<organism evidence="2 3">
    <name type="scientific">Protopolystoma xenopodis</name>
    <dbReference type="NCBI Taxonomy" id="117903"/>
    <lineage>
        <taxon>Eukaryota</taxon>
        <taxon>Metazoa</taxon>
        <taxon>Spiralia</taxon>
        <taxon>Lophotrochozoa</taxon>
        <taxon>Platyhelminthes</taxon>
        <taxon>Monogenea</taxon>
        <taxon>Polyopisthocotylea</taxon>
        <taxon>Polystomatidea</taxon>
        <taxon>Polystomatidae</taxon>
        <taxon>Protopolystoma</taxon>
    </lineage>
</organism>
<keyword evidence="3" id="KW-1185">Reference proteome</keyword>
<sequence>MVRGCSLRPDWQHIDAFRLPKVADETTLKPFDINSQSSSSGGRLYEHPEEPEDFTHPASEEGKRKTFDRPVGVHATGSLLCRFVATNSSRTLSPTIAKRGNNDTAMQTGWMISCWLGLSRRDDRYTVRIMPGVLVVCV</sequence>
<accession>A0A3S5BBN7</accession>
<evidence type="ECO:0000256" key="1">
    <source>
        <dbReference type="SAM" id="MobiDB-lite"/>
    </source>
</evidence>
<gene>
    <name evidence="2" type="ORF">PXEA_LOCUS33132</name>
</gene>
<evidence type="ECO:0000313" key="3">
    <source>
        <dbReference type="Proteomes" id="UP000784294"/>
    </source>
</evidence>
<dbReference type="EMBL" id="CAAALY010262192">
    <property type="protein sequence ID" value="VEL39692.1"/>
    <property type="molecule type" value="Genomic_DNA"/>
</dbReference>
<comment type="caution">
    <text evidence="2">The sequence shown here is derived from an EMBL/GenBank/DDBJ whole genome shotgun (WGS) entry which is preliminary data.</text>
</comment>